<dbReference type="Proteomes" id="UP000178235">
    <property type="component" value="Unassembled WGS sequence"/>
</dbReference>
<accession>A0A1F6VG83</accession>
<dbReference type="PANTHER" id="PTHR30121">
    <property type="entry name" value="UNCHARACTERIZED PROTEIN YJGR-RELATED"/>
    <property type="match status" value="1"/>
</dbReference>
<dbReference type="InterPro" id="IPR019476">
    <property type="entry name" value="T4SS_TraD_DNA-bd"/>
</dbReference>
<dbReference type="InterPro" id="IPR026363">
    <property type="entry name" value="CxxC-x17-CxxC_dom"/>
</dbReference>
<feature type="compositionally biased region" description="Polar residues" evidence="1">
    <location>
        <begin position="541"/>
        <end position="561"/>
    </location>
</feature>
<dbReference type="Pfam" id="PF23477">
    <property type="entry name" value="zf_Tbcl_2"/>
    <property type="match status" value="1"/>
</dbReference>
<dbReference type="Pfam" id="PF10412">
    <property type="entry name" value="TrwB_AAD_bind"/>
    <property type="match status" value="1"/>
</dbReference>
<proteinExistence type="predicted"/>
<dbReference type="CDD" id="cd01127">
    <property type="entry name" value="TrwB_TraG_TraD_VirD4"/>
    <property type="match status" value="1"/>
</dbReference>
<organism evidence="4 5">
    <name type="scientific">Candidatus Nomurabacteria bacterium RIFCSPHIGHO2_01_FULL_42_15</name>
    <dbReference type="NCBI Taxonomy" id="1801742"/>
    <lineage>
        <taxon>Bacteria</taxon>
        <taxon>Candidatus Nomuraibacteriota</taxon>
    </lineage>
</organism>
<dbReference type="NCBIfam" id="TIGR04272">
    <property type="entry name" value="cxxc_cxxc_Mbark"/>
    <property type="match status" value="1"/>
</dbReference>
<evidence type="ECO:0000259" key="2">
    <source>
        <dbReference type="Pfam" id="PF10412"/>
    </source>
</evidence>
<comment type="caution">
    <text evidence="4">The sequence shown here is derived from an EMBL/GenBank/DDBJ whole genome shotgun (WGS) entry which is preliminary data.</text>
</comment>
<feature type="domain" description="Type IV secretion system coupling protein TraD DNA-binding" evidence="2">
    <location>
        <begin position="32"/>
        <end position="350"/>
    </location>
</feature>
<protein>
    <submittedName>
        <fullName evidence="4">Uncharacterized protein</fullName>
    </submittedName>
</protein>
<sequence>MDFPDIPTNKEITYLGITTYRDKNQLFGIKRKDRRQHVYILGKSGTGKSVLMFNMIIQNIKNGDGVCMVDPHGENVEAILSAIPPHRVKDVVYFNPADADHHIGFNVLELIDPQYKHLVASGLMGIFTKIWANAWSARMEYILNNAILALLDTPGTTLLGIPRMLVDKDYRQKIISNLKDPVIKAFWVHEYEAWQDKFRNEAIAPIQNKVGQFLSTSIIRNVVGQSKSTINIFDMMNEGKIFLVNVSKGRIGEDNSSLLGGMIITKIQLAAMERVRIPEESRKDFYLYVDEFQNFVTDAFAGILSEARKYRLNLTVAHQYTAQLVVDKSSAVRDAVFGNVGTMIVFRVGSDDAEFLESEFDPEFTPQDIVNLPNYKVYLKLMIDGVTSRPFSAKTLPQMVKSGNREIEEEVIRSSRALYCRSKEIVEREINDWSGMSLGNDTDMGSGALEKFPVICSNCKKETTVPFKPEPGRPVYCKECIAKIKSGEIKVTKGSENQIKHDETTFFQPLADLGIEFQQKDRVKGEEKERYPERVEKKKSPTFSASPLPNKSLASEASQSKPGLFRTIKKVFNKSAPSVPASTAPKGGEPRTLPAPAKIFQRSERPNQPNTKENVALREILNKVVAKPPTQNANQPVSAPVPPPAPAPVSLDTLKNLPAQAGKILNLPSKDRAASSEDMNKLKNLILEKEKTPTPTTPGPAPASASTPIPQKPKEVPEDVLRKILE</sequence>
<feature type="region of interest" description="Disordered" evidence="1">
    <location>
        <begin position="518"/>
        <end position="561"/>
    </location>
</feature>
<dbReference type="SUPFAM" id="SSF52540">
    <property type="entry name" value="P-loop containing nucleoside triphosphate hydrolases"/>
    <property type="match status" value="1"/>
</dbReference>
<evidence type="ECO:0000256" key="1">
    <source>
        <dbReference type="SAM" id="MobiDB-lite"/>
    </source>
</evidence>
<dbReference type="EMBL" id="MFTS01000003">
    <property type="protein sequence ID" value="OGI68598.1"/>
    <property type="molecule type" value="Genomic_DNA"/>
</dbReference>
<feature type="region of interest" description="Disordered" evidence="1">
    <location>
        <begin position="626"/>
        <end position="652"/>
    </location>
</feature>
<feature type="region of interest" description="Disordered" evidence="1">
    <location>
        <begin position="665"/>
        <end position="726"/>
    </location>
</feature>
<evidence type="ECO:0000313" key="5">
    <source>
        <dbReference type="Proteomes" id="UP000178235"/>
    </source>
</evidence>
<reference evidence="4 5" key="1">
    <citation type="journal article" date="2016" name="Nat. Commun.">
        <title>Thousands of microbial genomes shed light on interconnected biogeochemical processes in an aquifer system.</title>
        <authorList>
            <person name="Anantharaman K."/>
            <person name="Brown C.T."/>
            <person name="Hug L.A."/>
            <person name="Sharon I."/>
            <person name="Castelle C.J."/>
            <person name="Probst A.J."/>
            <person name="Thomas B.C."/>
            <person name="Singh A."/>
            <person name="Wilkins M.J."/>
            <person name="Karaoz U."/>
            <person name="Brodie E.L."/>
            <person name="Williams K.H."/>
            <person name="Hubbard S.S."/>
            <person name="Banfield J.F."/>
        </authorList>
    </citation>
    <scope>NUCLEOTIDE SEQUENCE [LARGE SCALE GENOMIC DNA]</scope>
</reference>
<gene>
    <name evidence="4" type="ORF">A2738_01820</name>
</gene>
<dbReference type="AlphaFoldDB" id="A0A1F6VG83"/>
<name>A0A1F6VG83_9BACT</name>
<feature type="domain" description="CxxC-x17-CxxC" evidence="3">
    <location>
        <begin position="451"/>
        <end position="483"/>
    </location>
</feature>
<evidence type="ECO:0000313" key="4">
    <source>
        <dbReference type="EMBL" id="OGI68598.1"/>
    </source>
</evidence>
<dbReference type="InterPro" id="IPR051162">
    <property type="entry name" value="T4SS_component"/>
</dbReference>
<feature type="compositionally biased region" description="Basic and acidic residues" evidence="1">
    <location>
        <begin position="669"/>
        <end position="692"/>
    </location>
</feature>
<feature type="compositionally biased region" description="Basic and acidic residues" evidence="1">
    <location>
        <begin position="518"/>
        <end position="539"/>
    </location>
</feature>
<dbReference type="PANTHER" id="PTHR30121:SF11">
    <property type="entry name" value="AAA+ ATPASE DOMAIN-CONTAINING PROTEIN"/>
    <property type="match status" value="1"/>
</dbReference>
<dbReference type="Gene3D" id="3.40.50.300">
    <property type="entry name" value="P-loop containing nucleotide triphosphate hydrolases"/>
    <property type="match status" value="2"/>
</dbReference>
<evidence type="ECO:0000259" key="3">
    <source>
        <dbReference type="Pfam" id="PF23477"/>
    </source>
</evidence>
<dbReference type="InterPro" id="IPR027417">
    <property type="entry name" value="P-loop_NTPase"/>
</dbReference>
<feature type="compositionally biased region" description="Basic and acidic residues" evidence="1">
    <location>
        <begin position="712"/>
        <end position="726"/>
    </location>
</feature>